<sequence>MAKYDDCDWKELPEDVQKAAEALGYNKKMWDKDKEPAICDAYFKDLSPEQQEHAKKLGYDQKSWDNG</sequence>
<accession>A0A1E7F9M4</accession>
<dbReference type="EMBL" id="KV784360">
    <property type="protein sequence ID" value="OEU14872.1"/>
    <property type="molecule type" value="Genomic_DNA"/>
</dbReference>
<keyword evidence="2" id="KW-1185">Reference proteome</keyword>
<protein>
    <submittedName>
        <fullName evidence="1">Uncharacterized protein</fullName>
    </submittedName>
</protein>
<gene>
    <name evidence="1" type="ORF">FRACYDRAFT_218675</name>
</gene>
<dbReference type="KEGG" id="fcy:FRACYDRAFT_218675"/>
<dbReference type="OrthoDB" id="49186at2759"/>
<dbReference type="AlphaFoldDB" id="A0A1E7F9M4"/>
<evidence type="ECO:0000313" key="2">
    <source>
        <dbReference type="Proteomes" id="UP000095751"/>
    </source>
</evidence>
<name>A0A1E7F9M4_9STRA</name>
<evidence type="ECO:0000313" key="1">
    <source>
        <dbReference type="EMBL" id="OEU14872.1"/>
    </source>
</evidence>
<organism evidence="1 2">
    <name type="scientific">Fragilariopsis cylindrus CCMP1102</name>
    <dbReference type="NCBI Taxonomy" id="635003"/>
    <lineage>
        <taxon>Eukaryota</taxon>
        <taxon>Sar</taxon>
        <taxon>Stramenopiles</taxon>
        <taxon>Ochrophyta</taxon>
        <taxon>Bacillariophyta</taxon>
        <taxon>Bacillariophyceae</taxon>
        <taxon>Bacillariophycidae</taxon>
        <taxon>Bacillariales</taxon>
        <taxon>Bacillariaceae</taxon>
        <taxon>Fragilariopsis</taxon>
    </lineage>
</organism>
<dbReference type="InParanoid" id="A0A1E7F9M4"/>
<reference evidence="1 2" key="1">
    <citation type="submission" date="2016-09" db="EMBL/GenBank/DDBJ databases">
        <title>Extensive genetic diversity and differential bi-allelic expression allows diatom success in the polar Southern Ocean.</title>
        <authorList>
            <consortium name="DOE Joint Genome Institute"/>
            <person name="Mock T."/>
            <person name="Otillar R.P."/>
            <person name="Strauss J."/>
            <person name="Dupont C."/>
            <person name="Frickenhaus S."/>
            <person name="Maumus F."/>
            <person name="Mcmullan M."/>
            <person name="Sanges R."/>
            <person name="Schmutz J."/>
            <person name="Toseland A."/>
            <person name="Valas R."/>
            <person name="Veluchamy A."/>
            <person name="Ward B.J."/>
            <person name="Allen A."/>
            <person name="Barry K."/>
            <person name="Falciatore A."/>
            <person name="Ferrante M."/>
            <person name="Fortunato A.E."/>
            <person name="Gloeckner G."/>
            <person name="Gruber A."/>
            <person name="Hipkin R."/>
            <person name="Janech M."/>
            <person name="Kroth P."/>
            <person name="Leese F."/>
            <person name="Lindquist E."/>
            <person name="Lyon B.R."/>
            <person name="Martin J."/>
            <person name="Mayer C."/>
            <person name="Parker M."/>
            <person name="Quesneville H."/>
            <person name="Raymond J."/>
            <person name="Uhlig C."/>
            <person name="Valentin K.U."/>
            <person name="Worden A.Z."/>
            <person name="Armbrust E.V."/>
            <person name="Bowler C."/>
            <person name="Green B."/>
            <person name="Moulton V."/>
            <person name="Van Oosterhout C."/>
            <person name="Grigoriev I."/>
        </authorList>
    </citation>
    <scope>NUCLEOTIDE SEQUENCE [LARGE SCALE GENOMIC DNA]</scope>
    <source>
        <strain evidence="1 2">CCMP1102</strain>
    </source>
</reference>
<proteinExistence type="predicted"/>
<dbReference type="Proteomes" id="UP000095751">
    <property type="component" value="Unassembled WGS sequence"/>
</dbReference>